<feature type="region of interest" description="Disordered" evidence="1">
    <location>
        <begin position="354"/>
        <end position="380"/>
    </location>
</feature>
<proteinExistence type="predicted"/>
<gene>
    <name evidence="2" type="ORF">AK830_g5974</name>
</gene>
<organism evidence="2 3">
    <name type="scientific">Neonectria ditissima</name>
    <dbReference type="NCBI Taxonomy" id="78410"/>
    <lineage>
        <taxon>Eukaryota</taxon>
        <taxon>Fungi</taxon>
        <taxon>Dikarya</taxon>
        <taxon>Ascomycota</taxon>
        <taxon>Pezizomycotina</taxon>
        <taxon>Sordariomycetes</taxon>
        <taxon>Hypocreomycetidae</taxon>
        <taxon>Hypocreales</taxon>
        <taxon>Nectriaceae</taxon>
        <taxon>Neonectria</taxon>
    </lineage>
</organism>
<dbReference type="Proteomes" id="UP000050424">
    <property type="component" value="Unassembled WGS sequence"/>
</dbReference>
<reference evidence="2 3" key="1">
    <citation type="submission" date="2015-09" db="EMBL/GenBank/DDBJ databases">
        <title>Draft genome of a European isolate of the apple canker pathogen Neonectria ditissima.</title>
        <authorList>
            <person name="Gomez-Cortecero A."/>
            <person name="Harrison R.J."/>
            <person name="Armitage A.D."/>
        </authorList>
    </citation>
    <scope>NUCLEOTIDE SEQUENCE [LARGE SCALE GENOMIC DNA]</scope>
    <source>
        <strain evidence="2 3">R09/05</strain>
    </source>
</reference>
<dbReference type="AlphaFoldDB" id="A0A0P7BDH7"/>
<accession>A0A0P7BDH7</accession>
<evidence type="ECO:0000256" key="1">
    <source>
        <dbReference type="SAM" id="MobiDB-lite"/>
    </source>
</evidence>
<comment type="caution">
    <text evidence="2">The sequence shown here is derived from an EMBL/GenBank/DDBJ whole genome shotgun (WGS) entry which is preliminary data.</text>
</comment>
<protein>
    <submittedName>
        <fullName evidence="2">Uncharacterized protein</fullName>
    </submittedName>
</protein>
<evidence type="ECO:0000313" key="2">
    <source>
        <dbReference type="EMBL" id="KPM40621.1"/>
    </source>
</evidence>
<feature type="region of interest" description="Disordered" evidence="1">
    <location>
        <begin position="45"/>
        <end position="73"/>
    </location>
</feature>
<feature type="compositionally biased region" description="Pro residues" evidence="1">
    <location>
        <begin position="371"/>
        <end position="380"/>
    </location>
</feature>
<feature type="region of interest" description="Disordered" evidence="1">
    <location>
        <begin position="104"/>
        <end position="129"/>
    </location>
</feature>
<evidence type="ECO:0000313" key="3">
    <source>
        <dbReference type="Proteomes" id="UP000050424"/>
    </source>
</evidence>
<sequence>MGCIEKRAVSTSSSSLRSNPSRAASRCAASYFRYAFDLEDSLDLYDNPKDADYDEDVGDVEENGYAEDTEDVDNIEDVFDASEDADTNSDADDAEDMVDAEDTDHIDVESVQPKTPESPVSELNSSDHGPKLLQRLNSLIESKSLSIVPRDGRIELDDDMLPVVQVQRITVPELLQIQRHLEKYPALSPSWVEFLEFVRIQLGRAQTDEATWTYAHFRHRAQTAHRRTWDSIIELVESSDILNRIDMAARAILKELIEAVCFLCGIRVDEKSTWKRDLAEKLFEQDIHCYTHVDRIVREFQLCHKRATPEQDQKSQIKIEEAVRCLLKHPTMMQQECILNTAVFRALGEKSGGWDSGVEEQLSDIAMDEPQSPPSSPSRF</sequence>
<feature type="region of interest" description="Disordered" evidence="1">
    <location>
        <begin position="1"/>
        <end position="23"/>
    </location>
</feature>
<dbReference type="EMBL" id="LKCW01000080">
    <property type="protein sequence ID" value="KPM40621.1"/>
    <property type="molecule type" value="Genomic_DNA"/>
</dbReference>
<keyword evidence="3" id="KW-1185">Reference proteome</keyword>
<name>A0A0P7BDH7_9HYPO</name>
<feature type="compositionally biased region" description="Acidic residues" evidence="1">
    <location>
        <begin position="52"/>
        <end position="73"/>
    </location>
</feature>
<feature type="compositionally biased region" description="Low complexity" evidence="1">
    <location>
        <begin position="9"/>
        <end position="23"/>
    </location>
</feature>